<sequence length="117" mass="13166">MDEADIPMLLLRILCNPLLKLVIKTKSVEYMPFFLSLFSFLNGVSWTAYALIRFDAYILAPNSMGTVLGLAQLLIYAAYYKSTKKQIAEREAKGEVVMAEKTVSGRVAQKPRNDSRV</sequence>
<feature type="transmembrane region" description="Helical" evidence="9">
    <location>
        <begin position="30"/>
        <end position="52"/>
    </location>
</feature>
<keyword evidence="8 9" id="KW-0472">Membrane</keyword>
<name>A0ABS8RVY1_DATST</name>
<keyword evidence="7 9" id="KW-1133">Transmembrane helix</keyword>
<comment type="caution">
    <text evidence="10">The sequence shown here is derived from an EMBL/GenBank/DDBJ whole genome shotgun (WGS) entry which is preliminary data.</text>
</comment>
<comment type="similarity">
    <text evidence="2">Belongs to the SWEET sugar transporter family.</text>
</comment>
<evidence type="ECO:0000256" key="4">
    <source>
        <dbReference type="ARBA" id="ARBA00022597"/>
    </source>
</evidence>
<keyword evidence="6" id="KW-0677">Repeat</keyword>
<evidence type="ECO:0000256" key="5">
    <source>
        <dbReference type="ARBA" id="ARBA00022692"/>
    </source>
</evidence>
<evidence type="ECO:0000256" key="6">
    <source>
        <dbReference type="ARBA" id="ARBA00022737"/>
    </source>
</evidence>
<evidence type="ECO:0000256" key="3">
    <source>
        <dbReference type="ARBA" id="ARBA00022448"/>
    </source>
</evidence>
<organism evidence="10 11">
    <name type="scientific">Datura stramonium</name>
    <name type="common">Jimsonweed</name>
    <name type="synonym">Common thornapple</name>
    <dbReference type="NCBI Taxonomy" id="4076"/>
    <lineage>
        <taxon>Eukaryota</taxon>
        <taxon>Viridiplantae</taxon>
        <taxon>Streptophyta</taxon>
        <taxon>Embryophyta</taxon>
        <taxon>Tracheophyta</taxon>
        <taxon>Spermatophyta</taxon>
        <taxon>Magnoliopsida</taxon>
        <taxon>eudicotyledons</taxon>
        <taxon>Gunneridae</taxon>
        <taxon>Pentapetalae</taxon>
        <taxon>asterids</taxon>
        <taxon>lamiids</taxon>
        <taxon>Solanales</taxon>
        <taxon>Solanaceae</taxon>
        <taxon>Solanoideae</taxon>
        <taxon>Datureae</taxon>
        <taxon>Datura</taxon>
    </lineage>
</organism>
<evidence type="ECO:0000313" key="10">
    <source>
        <dbReference type="EMBL" id="MCD7450919.1"/>
    </source>
</evidence>
<dbReference type="Pfam" id="PF03083">
    <property type="entry name" value="MtN3_slv"/>
    <property type="match status" value="1"/>
</dbReference>
<evidence type="ECO:0000256" key="9">
    <source>
        <dbReference type="SAM" id="Phobius"/>
    </source>
</evidence>
<protein>
    <submittedName>
        <fullName evidence="10">Uncharacterized protein</fullName>
    </submittedName>
</protein>
<keyword evidence="4" id="KW-0762">Sugar transport</keyword>
<keyword evidence="11" id="KW-1185">Reference proteome</keyword>
<evidence type="ECO:0000313" key="11">
    <source>
        <dbReference type="Proteomes" id="UP000823775"/>
    </source>
</evidence>
<dbReference type="InterPro" id="IPR047664">
    <property type="entry name" value="SWEET"/>
</dbReference>
<evidence type="ECO:0000256" key="7">
    <source>
        <dbReference type="ARBA" id="ARBA00022989"/>
    </source>
</evidence>
<keyword evidence="5 9" id="KW-0812">Transmembrane</keyword>
<proteinExistence type="inferred from homology"/>
<dbReference type="PANTHER" id="PTHR10791:SF195">
    <property type="entry name" value="BIDIRECTIONAL SUGAR TRANSPORTER SWEET"/>
    <property type="match status" value="1"/>
</dbReference>
<dbReference type="Gene3D" id="1.20.1280.290">
    <property type="match status" value="1"/>
</dbReference>
<dbReference type="PANTHER" id="PTHR10791">
    <property type="entry name" value="RAG1-ACTIVATING PROTEIN 1"/>
    <property type="match status" value="1"/>
</dbReference>
<accession>A0ABS8RVY1</accession>
<dbReference type="EMBL" id="JACEIK010000148">
    <property type="protein sequence ID" value="MCD7450919.1"/>
    <property type="molecule type" value="Genomic_DNA"/>
</dbReference>
<gene>
    <name evidence="10" type="ORF">HAX54_008981</name>
</gene>
<evidence type="ECO:0000256" key="1">
    <source>
        <dbReference type="ARBA" id="ARBA00004127"/>
    </source>
</evidence>
<comment type="subcellular location">
    <subcellularLocation>
        <location evidence="1">Endomembrane system</location>
        <topology evidence="1">Multi-pass membrane protein</topology>
    </subcellularLocation>
</comment>
<keyword evidence="3" id="KW-0813">Transport</keyword>
<dbReference type="InterPro" id="IPR004316">
    <property type="entry name" value="SWEET_rpt"/>
</dbReference>
<reference evidence="10 11" key="1">
    <citation type="journal article" date="2021" name="BMC Genomics">
        <title>Datura genome reveals duplications of psychoactive alkaloid biosynthetic genes and high mutation rate following tissue culture.</title>
        <authorList>
            <person name="Rajewski A."/>
            <person name="Carter-House D."/>
            <person name="Stajich J."/>
            <person name="Litt A."/>
        </authorList>
    </citation>
    <scope>NUCLEOTIDE SEQUENCE [LARGE SCALE GENOMIC DNA]</scope>
    <source>
        <strain evidence="10">AR-01</strain>
    </source>
</reference>
<evidence type="ECO:0000256" key="2">
    <source>
        <dbReference type="ARBA" id="ARBA00007809"/>
    </source>
</evidence>
<feature type="transmembrane region" description="Helical" evidence="9">
    <location>
        <begin position="58"/>
        <end position="80"/>
    </location>
</feature>
<dbReference type="Proteomes" id="UP000823775">
    <property type="component" value="Unassembled WGS sequence"/>
</dbReference>
<evidence type="ECO:0000256" key="8">
    <source>
        <dbReference type="ARBA" id="ARBA00023136"/>
    </source>
</evidence>